<evidence type="ECO:0000313" key="2">
    <source>
        <dbReference type="Proteomes" id="UP000177745"/>
    </source>
</evidence>
<sequence length="91" mass="10670">MGFFFNTKPKATKEEFQKVRNYLYSMGFTHKELERIKEIFRSDLDESASYERGISGEEIDKGIQWMRANVNIHHISASKIDILEKALKSKL</sequence>
<comment type="caution">
    <text evidence="1">The sequence shown here is derived from an EMBL/GenBank/DDBJ whole genome shotgun (WGS) entry which is preliminary data.</text>
</comment>
<dbReference type="Proteomes" id="UP000177745">
    <property type="component" value="Unassembled WGS sequence"/>
</dbReference>
<dbReference type="AlphaFoldDB" id="A0A1F8H7P1"/>
<gene>
    <name evidence="1" type="ORF">A3G51_01175</name>
</gene>
<accession>A0A1F8H7P1</accession>
<dbReference type="EMBL" id="MGKY01000014">
    <property type="protein sequence ID" value="OGN33627.1"/>
    <property type="molecule type" value="Genomic_DNA"/>
</dbReference>
<name>A0A1F8H7P1_9BACT</name>
<organism evidence="1 2">
    <name type="scientific">Candidatus Yanofskybacteria bacterium RIFCSPLOWO2_12_FULL_43_11b</name>
    <dbReference type="NCBI Taxonomy" id="1802710"/>
    <lineage>
        <taxon>Bacteria</taxon>
        <taxon>Candidatus Yanofskyibacteriota</taxon>
    </lineage>
</organism>
<proteinExistence type="predicted"/>
<evidence type="ECO:0000313" key="1">
    <source>
        <dbReference type="EMBL" id="OGN33627.1"/>
    </source>
</evidence>
<reference evidence="1 2" key="1">
    <citation type="journal article" date="2016" name="Nat. Commun.">
        <title>Thousands of microbial genomes shed light on interconnected biogeochemical processes in an aquifer system.</title>
        <authorList>
            <person name="Anantharaman K."/>
            <person name="Brown C.T."/>
            <person name="Hug L.A."/>
            <person name="Sharon I."/>
            <person name="Castelle C.J."/>
            <person name="Probst A.J."/>
            <person name="Thomas B.C."/>
            <person name="Singh A."/>
            <person name="Wilkins M.J."/>
            <person name="Karaoz U."/>
            <person name="Brodie E.L."/>
            <person name="Williams K.H."/>
            <person name="Hubbard S.S."/>
            <person name="Banfield J.F."/>
        </authorList>
    </citation>
    <scope>NUCLEOTIDE SEQUENCE [LARGE SCALE GENOMIC DNA]</scope>
</reference>
<protein>
    <submittedName>
        <fullName evidence="1">Uncharacterized protein</fullName>
    </submittedName>
</protein>